<evidence type="ECO:0000313" key="1">
    <source>
        <dbReference type="EMBL" id="GAB62330.1"/>
    </source>
</evidence>
<proteinExistence type="predicted"/>
<gene>
    <name evidence="1" type="ORF">KSU1_C0734</name>
</gene>
<accession>I3IKT5</accession>
<dbReference type="EMBL" id="BAFH01000003">
    <property type="protein sequence ID" value="GAB62330.1"/>
    <property type="molecule type" value="Genomic_DNA"/>
</dbReference>
<dbReference type="AlphaFoldDB" id="I3IKT5"/>
<evidence type="ECO:0000313" key="2">
    <source>
        <dbReference type="Proteomes" id="UP000002985"/>
    </source>
</evidence>
<organism evidence="1 2">
    <name type="scientific">Candidatus Jettenia caeni</name>
    <dbReference type="NCBI Taxonomy" id="247490"/>
    <lineage>
        <taxon>Bacteria</taxon>
        <taxon>Pseudomonadati</taxon>
        <taxon>Planctomycetota</taxon>
        <taxon>Candidatus Brocadiia</taxon>
        <taxon>Candidatus Brocadiales</taxon>
        <taxon>Candidatus Brocadiaceae</taxon>
        <taxon>Candidatus Jettenia</taxon>
    </lineage>
</organism>
<dbReference type="Proteomes" id="UP000002985">
    <property type="component" value="Unassembled WGS sequence"/>
</dbReference>
<keyword evidence="2" id="KW-1185">Reference proteome</keyword>
<reference evidence="1 2" key="1">
    <citation type="journal article" date="2012" name="FEBS Lett.">
        <title>Anammox organism KSU-1 expresses a NirK-type copper-containing nitrite reductase instead of a NirS-type with cytochrome cd1.</title>
        <authorList>
            <person name="Hira D."/>
            <person name="Toh H."/>
            <person name="Migita C.T."/>
            <person name="Okubo H."/>
            <person name="Nishiyama T."/>
            <person name="Hattori M."/>
            <person name="Furukawa K."/>
            <person name="Fujii T."/>
        </authorList>
    </citation>
    <scope>NUCLEOTIDE SEQUENCE [LARGE SCALE GENOMIC DNA]</scope>
</reference>
<comment type="caution">
    <text evidence="1">The sequence shown here is derived from an EMBL/GenBank/DDBJ whole genome shotgun (WGS) entry which is preliminary data.</text>
</comment>
<protein>
    <submittedName>
        <fullName evidence="1">Uncharacterized protein</fullName>
    </submittedName>
</protein>
<sequence>MIPHYGFNCTLNPYPLHGVGSSCCSHSLSAREIFQIEGSGYKPEPA</sequence>
<name>I3IKT5_9BACT</name>